<reference evidence="2" key="1">
    <citation type="journal article" date="2019" name="Int. J. Syst. Evol. Microbiol.">
        <title>The Global Catalogue of Microorganisms (GCM) 10K type strain sequencing project: providing services to taxonomists for standard genome sequencing and annotation.</title>
        <authorList>
            <consortium name="The Broad Institute Genomics Platform"/>
            <consortium name="The Broad Institute Genome Sequencing Center for Infectious Disease"/>
            <person name="Wu L."/>
            <person name="Ma J."/>
        </authorList>
    </citation>
    <scope>NUCLEOTIDE SEQUENCE [LARGE SCALE GENOMIC DNA]</scope>
    <source>
        <strain evidence="2">CCUG 49339</strain>
    </source>
</reference>
<accession>A0ABW4LLA8</accession>
<comment type="caution">
    <text evidence="1">The sequence shown here is derived from an EMBL/GenBank/DDBJ whole genome shotgun (WGS) entry which is preliminary data.</text>
</comment>
<gene>
    <name evidence="1" type="ORF">ACFSCX_01770</name>
</gene>
<evidence type="ECO:0000313" key="1">
    <source>
        <dbReference type="EMBL" id="MFD1735282.1"/>
    </source>
</evidence>
<dbReference type="EMBL" id="JBHUEM010000003">
    <property type="protein sequence ID" value="MFD1735282.1"/>
    <property type="molecule type" value="Genomic_DNA"/>
</dbReference>
<sequence>MKVISLKQKDTEQIQPIDLIDSSLFYISKSTSVFPVSNFTIYEKKGARTKAIHTVQDGIEFPYEFPYLSYATRTVSSHQVYYTFYRFHLISKLVEEIGTVHYPADVELEGIFMTSQEVMYYIRKVKDHDEDDEITYYLFDAKKQKDYVLLEHFLANSISTPTVYEYDEEWYLVFNPFYLETWEKEDLYRKKLTETTLPSEEFISIIPLKQFIKEAKAGTPISGILIEEKKHDGFVRVIAENGDSIFYVRKNYLDQKEELVELSKQTFAKKSYPLPTGFSYHSIRVFNEHVYFVSTEEDYFYSPIKKEIFRIDHTYFEHLIGVMNVYVHYVDHQYIVADCWTRNNQEDRFYVAVVDKENRSVMYFDGKSLGCEVFDQTVVIY</sequence>
<organism evidence="1 2">
    <name type="scientific">Bacillus salitolerans</name>
    <dbReference type="NCBI Taxonomy" id="1437434"/>
    <lineage>
        <taxon>Bacteria</taxon>
        <taxon>Bacillati</taxon>
        <taxon>Bacillota</taxon>
        <taxon>Bacilli</taxon>
        <taxon>Bacillales</taxon>
        <taxon>Bacillaceae</taxon>
        <taxon>Bacillus</taxon>
    </lineage>
</organism>
<protein>
    <submittedName>
        <fullName evidence="1">Uncharacterized protein</fullName>
    </submittedName>
</protein>
<dbReference type="Proteomes" id="UP001597214">
    <property type="component" value="Unassembled WGS sequence"/>
</dbReference>
<name>A0ABW4LLA8_9BACI</name>
<evidence type="ECO:0000313" key="2">
    <source>
        <dbReference type="Proteomes" id="UP001597214"/>
    </source>
</evidence>
<dbReference type="RefSeq" id="WP_377926383.1">
    <property type="nucleotide sequence ID" value="NZ_JBHUEM010000003.1"/>
</dbReference>
<keyword evidence="2" id="KW-1185">Reference proteome</keyword>
<proteinExistence type="predicted"/>